<keyword evidence="1" id="KW-0812">Transmembrane</keyword>
<sequence length="132" mass="15011">MNNKMMKLGFVLAAAMNIGGVLIFSRGFTNSVIHQFDPVVMSNFGLLMIMVWGLAYLGAATIEGNITWLAGAFVIEKLVYVVAWLLWISHNDLSSVYQHDVFAGAFYTIYGLNDFVFMLFFIWVFISQRKRH</sequence>
<dbReference type="Proteomes" id="UP000031672">
    <property type="component" value="Unassembled WGS sequence"/>
</dbReference>
<dbReference type="EMBL" id="JTKH01000023">
    <property type="protein sequence ID" value="KII77122.1"/>
    <property type="molecule type" value="Genomic_DNA"/>
</dbReference>
<evidence type="ECO:0000313" key="2">
    <source>
        <dbReference type="EMBL" id="KII77122.1"/>
    </source>
</evidence>
<comment type="caution">
    <text evidence="2">The sequence shown here is derived from an EMBL/GenBank/DDBJ whole genome shotgun (WGS) entry which is preliminary data.</text>
</comment>
<evidence type="ECO:0000313" key="3">
    <source>
        <dbReference type="Proteomes" id="UP000031672"/>
    </source>
</evidence>
<accession>A0A0C2NSV8</accession>
<gene>
    <name evidence="2" type="ORF">OJ16_13515</name>
</gene>
<protein>
    <submittedName>
        <fullName evidence="2">Uncharacterized protein</fullName>
    </submittedName>
</protein>
<feature type="transmembrane region" description="Helical" evidence="1">
    <location>
        <begin position="39"/>
        <end position="59"/>
    </location>
</feature>
<feature type="transmembrane region" description="Helical" evidence="1">
    <location>
        <begin position="107"/>
        <end position="126"/>
    </location>
</feature>
<name>A0A0C2NSJ1_9VIBR</name>
<proteinExistence type="predicted"/>
<dbReference type="RefSeq" id="WP_040991724.1">
    <property type="nucleotide sequence ID" value="NZ_JTKH01000023.1"/>
</dbReference>
<organism evidence="2 3">
    <name type="scientific">Vibrio renipiscarius</name>
    <dbReference type="NCBI Taxonomy" id="1461322"/>
    <lineage>
        <taxon>Bacteria</taxon>
        <taxon>Pseudomonadati</taxon>
        <taxon>Pseudomonadota</taxon>
        <taxon>Gammaproteobacteria</taxon>
        <taxon>Vibrionales</taxon>
        <taxon>Vibrionaceae</taxon>
        <taxon>Vibrio</taxon>
    </lineage>
</organism>
<feature type="transmembrane region" description="Helical" evidence="1">
    <location>
        <begin position="66"/>
        <end position="87"/>
    </location>
</feature>
<keyword evidence="3" id="KW-1185">Reference proteome</keyword>
<keyword evidence="1" id="KW-1133">Transmembrane helix</keyword>
<dbReference type="AlphaFoldDB" id="A0A0C2NSJ1"/>
<keyword evidence="1" id="KW-0472">Membrane</keyword>
<dbReference type="OrthoDB" id="7433042at2"/>
<accession>A0A0C2NSJ1</accession>
<reference evidence="2 3" key="1">
    <citation type="submission" date="2014-11" db="EMBL/GenBank/DDBJ databases">
        <title>Draft Genome Sequence of Vibrio piscirenalis strains CECT 8603T and CECT 8604, two marine Gammaproteobacterium isolated from cultured gilthead sea bream (Sparus aurata).</title>
        <authorList>
            <person name="Arahal D.R."/>
            <person name="Rodrigo-Torres L."/>
            <person name="Lucena T."/>
            <person name="Pujalte M.J."/>
        </authorList>
    </citation>
    <scope>NUCLEOTIDE SEQUENCE [LARGE SCALE GENOMIC DNA]</scope>
    <source>
        <strain evidence="2 3">DCR 1-4-2</strain>
    </source>
</reference>
<evidence type="ECO:0000256" key="1">
    <source>
        <dbReference type="SAM" id="Phobius"/>
    </source>
</evidence>